<dbReference type="PANTHER" id="PTHR13090">
    <property type="entry name" value="ARGININE-HYDROXYLASE NDUFAF5, MITOCHONDRIAL"/>
    <property type="match status" value="1"/>
</dbReference>
<keyword evidence="5" id="KW-1185">Reference proteome</keyword>
<dbReference type="Proteomes" id="UP001163726">
    <property type="component" value="Chromosome"/>
</dbReference>
<evidence type="ECO:0000313" key="5">
    <source>
        <dbReference type="Proteomes" id="UP001163726"/>
    </source>
</evidence>
<dbReference type="InterPro" id="IPR050602">
    <property type="entry name" value="Malonyl-ACP_OMT"/>
</dbReference>
<dbReference type="SUPFAM" id="SSF53335">
    <property type="entry name" value="S-adenosyl-L-methionine-dependent methyltransferases"/>
    <property type="match status" value="1"/>
</dbReference>
<dbReference type="GO" id="GO:0008168">
    <property type="term" value="F:methyltransferase activity"/>
    <property type="evidence" value="ECO:0007669"/>
    <property type="project" value="UniProtKB-KW"/>
</dbReference>
<evidence type="ECO:0000256" key="2">
    <source>
        <dbReference type="ARBA" id="ARBA00022679"/>
    </source>
</evidence>
<sequence>MNQSNALQQVVSEHFSRAAAQYDTAAQLQLKVIKKLANQLLPEFKMMQANKNLHILDVGCGTANLLQFLPSPFAYTGVDIAEGMLAFSAEKFSYLAADNQLAWQLADAQNLPFEENQFDFVFSSLAWQWCDLEQVLAQSYRVLKPGGTLIFSTLLDGTLCELNQAFKQLDNQIHINQFIDSQALEQAINSQDWHQVNAQVLTEKTHYDSVYQLLKELKSIGANTVSKNNQLYKRQPLTKNRLARLELAYPRQSNPVQTIASWQVAYCQLRKS</sequence>
<organism evidence="4 5">
    <name type="scientific">Catenovulum adriaticum</name>
    <dbReference type="NCBI Taxonomy" id="2984846"/>
    <lineage>
        <taxon>Bacteria</taxon>
        <taxon>Pseudomonadati</taxon>
        <taxon>Pseudomonadota</taxon>
        <taxon>Gammaproteobacteria</taxon>
        <taxon>Alteromonadales</taxon>
        <taxon>Alteromonadaceae</taxon>
        <taxon>Catenovulum</taxon>
    </lineage>
</organism>
<dbReference type="GO" id="GO:0032259">
    <property type="term" value="P:methylation"/>
    <property type="evidence" value="ECO:0007669"/>
    <property type="project" value="UniProtKB-KW"/>
</dbReference>
<reference evidence="4" key="1">
    <citation type="submission" date="2022-10" db="EMBL/GenBank/DDBJ databases">
        <title>Catenovulum adriacola sp. nov. isolated in the Harbour of Susak.</title>
        <authorList>
            <person name="Schoch T."/>
            <person name="Reich S.J."/>
            <person name="Stoeferle S."/>
            <person name="Flaiz M."/>
            <person name="Kazda M."/>
            <person name="Riedel C.U."/>
            <person name="Duerre P."/>
        </authorList>
    </citation>
    <scope>NUCLEOTIDE SEQUENCE</scope>
    <source>
        <strain evidence="4">TS8</strain>
    </source>
</reference>
<protein>
    <submittedName>
        <fullName evidence="4">Methyltransferase domain-containing protein</fullName>
    </submittedName>
</protein>
<gene>
    <name evidence="4" type="ORF">OLW01_06285</name>
</gene>
<dbReference type="PANTHER" id="PTHR13090:SF1">
    <property type="entry name" value="ARGININE-HYDROXYLASE NDUFAF5, MITOCHONDRIAL"/>
    <property type="match status" value="1"/>
</dbReference>
<dbReference type="RefSeq" id="WP_268075880.1">
    <property type="nucleotide sequence ID" value="NZ_CP109965.1"/>
</dbReference>
<dbReference type="Gene3D" id="3.40.50.150">
    <property type="entry name" value="Vaccinia Virus protein VP39"/>
    <property type="match status" value="1"/>
</dbReference>
<dbReference type="CDD" id="cd02440">
    <property type="entry name" value="AdoMet_MTases"/>
    <property type="match status" value="1"/>
</dbReference>
<dbReference type="EMBL" id="CP109965">
    <property type="protein sequence ID" value="WAJ71401.1"/>
    <property type="molecule type" value="Genomic_DNA"/>
</dbReference>
<dbReference type="InterPro" id="IPR013216">
    <property type="entry name" value="Methyltransf_11"/>
</dbReference>
<evidence type="ECO:0000256" key="1">
    <source>
        <dbReference type="ARBA" id="ARBA00022603"/>
    </source>
</evidence>
<keyword evidence="1 4" id="KW-0489">Methyltransferase</keyword>
<name>A0ABY7ARU9_9ALTE</name>
<keyword evidence="2" id="KW-0808">Transferase</keyword>
<evidence type="ECO:0000259" key="3">
    <source>
        <dbReference type="Pfam" id="PF08241"/>
    </source>
</evidence>
<accession>A0ABY7ARU9</accession>
<dbReference type="Pfam" id="PF08241">
    <property type="entry name" value="Methyltransf_11"/>
    <property type="match status" value="1"/>
</dbReference>
<evidence type="ECO:0000313" key="4">
    <source>
        <dbReference type="EMBL" id="WAJ71401.1"/>
    </source>
</evidence>
<feature type="domain" description="Methyltransferase type 11" evidence="3">
    <location>
        <begin position="56"/>
        <end position="151"/>
    </location>
</feature>
<proteinExistence type="predicted"/>
<dbReference type="InterPro" id="IPR029063">
    <property type="entry name" value="SAM-dependent_MTases_sf"/>
</dbReference>